<evidence type="ECO:0000313" key="13">
    <source>
        <dbReference type="EMBL" id="EJX10947.1"/>
    </source>
</evidence>
<dbReference type="AlphaFoldDB" id="J9GR96"/>
<dbReference type="InterPro" id="IPR017900">
    <property type="entry name" value="4Fe4S_Fe_S_CS"/>
</dbReference>
<feature type="domain" description="4Fe-4S" evidence="12">
    <location>
        <begin position="25"/>
        <end position="88"/>
    </location>
</feature>
<keyword evidence="4" id="KW-0677">Repeat</keyword>
<dbReference type="PROSITE" id="PS51656">
    <property type="entry name" value="4FE4S"/>
    <property type="match status" value="1"/>
</dbReference>
<organism evidence="13">
    <name type="scientific">gut metagenome</name>
    <dbReference type="NCBI Taxonomy" id="749906"/>
    <lineage>
        <taxon>unclassified sequences</taxon>
        <taxon>metagenomes</taxon>
        <taxon>organismal metagenomes</taxon>
    </lineage>
</organism>
<dbReference type="NCBIfam" id="NF005504">
    <property type="entry name" value="PRK07118.1-3"/>
    <property type="match status" value="1"/>
</dbReference>
<dbReference type="Pfam" id="PF04060">
    <property type="entry name" value="FeS"/>
    <property type="match status" value="1"/>
</dbReference>
<evidence type="ECO:0000259" key="12">
    <source>
        <dbReference type="PROSITE" id="PS51656"/>
    </source>
</evidence>
<evidence type="ECO:0000256" key="2">
    <source>
        <dbReference type="ARBA" id="ARBA00022485"/>
    </source>
</evidence>
<feature type="domain" description="4Fe-4S ferredoxin-type" evidence="11">
    <location>
        <begin position="239"/>
        <end position="266"/>
    </location>
</feature>
<dbReference type="InterPro" id="IPR050395">
    <property type="entry name" value="4Fe4S_Ferredoxin_RnfB"/>
</dbReference>
<dbReference type="Gene3D" id="1.10.15.40">
    <property type="entry name" value="Electron transport complex subunit B, putative Fe-S cluster"/>
    <property type="match status" value="1"/>
</dbReference>
<feature type="domain" description="4Fe-4S ferredoxin-type" evidence="11">
    <location>
        <begin position="160"/>
        <end position="189"/>
    </location>
</feature>
<accession>J9GR96</accession>
<keyword evidence="1" id="KW-0813">Transport</keyword>
<evidence type="ECO:0000256" key="7">
    <source>
        <dbReference type="ARBA" id="ARBA00023004"/>
    </source>
</evidence>
<evidence type="ECO:0000256" key="6">
    <source>
        <dbReference type="ARBA" id="ARBA00022982"/>
    </source>
</evidence>
<feature type="region of interest" description="Disordered" evidence="10">
    <location>
        <begin position="265"/>
        <end position="353"/>
    </location>
</feature>
<keyword evidence="7" id="KW-0408">Iron</keyword>
<evidence type="ECO:0000256" key="9">
    <source>
        <dbReference type="ARBA" id="ARBA00023136"/>
    </source>
</evidence>
<dbReference type="HAMAP" id="MF_00463">
    <property type="entry name" value="RsxB_RnfB"/>
    <property type="match status" value="1"/>
</dbReference>
<keyword evidence="2" id="KW-0004">4Fe-4S</keyword>
<evidence type="ECO:0000256" key="1">
    <source>
        <dbReference type="ARBA" id="ARBA00022448"/>
    </source>
</evidence>
<keyword evidence="5" id="KW-1278">Translocase</keyword>
<dbReference type="GO" id="GO:0051539">
    <property type="term" value="F:4 iron, 4 sulfur cluster binding"/>
    <property type="evidence" value="ECO:0007669"/>
    <property type="project" value="UniProtKB-KW"/>
</dbReference>
<protein>
    <submittedName>
        <fullName evidence="13">Electron transport complex, RnfABCDGE type, B subunit</fullName>
    </submittedName>
</protein>
<evidence type="ECO:0000259" key="11">
    <source>
        <dbReference type="PROSITE" id="PS51379"/>
    </source>
</evidence>
<dbReference type="CDD" id="cd10549">
    <property type="entry name" value="MtMvhB_like"/>
    <property type="match status" value="1"/>
</dbReference>
<keyword evidence="8" id="KW-0411">Iron-sulfur</keyword>
<name>J9GR96_9ZZZZ</name>
<evidence type="ECO:0000256" key="10">
    <source>
        <dbReference type="SAM" id="MobiDB-lite"/>
    </source>
</evidence>
<dbReference type="EMBL" id="AMCI01000009">
    <property type="protein sequence ID" value="EJX10947.1"/>
    <property type="molecule type" value="Genomic_DNA"/>
</dbReference>
<evidence type="ECO:0000256" key="8">
    <source>
        <dbReference type="ARBA" id="ARBA00023014"/>
    </source>
</evidence>
<feature type="domain" description="4Fe-4S ferredoxin-type" evidence="11">
    <location>
        <begin position="205"/>
        <end position="237"/>
    </location>
</feature>
<comment type="caution">
    <text evidence="13">The sequence shown here is derived from an EMBL/GenBank/DDBJ whole genome shotgun (WGS) entry which is preliminary data.</text>
</comment>
<proteinExistence type="inferred from homology"/>
<keyword evidence="6" id="KW-0249">Electron transport</keyword>
<gene>
    <name evidence="13" type="ORF">EVA_00375</name>
</gene>
<feature type="domain" description="4Fe-4S ferredoxin-type" evidence="11">
    <location>
        <begin position="138"/>
        <end position="158"/>
    </location>
</feature>
<keyword evidence="9" id="KW-0472">Membrane</keyword>
<feature type="compositionally biased region" description="Low complexity" evidence="10">
    <location>
        <begin position="274"/>
        <end position="315"/>
    </location>
</feature>
<feature type="compositionally biased region" description="Basic and acidic residues" evidence="10">
    <location>
        <begin position="316"/>
        <end position="340"/>
    </location>
</feature>
<dbReference type="InterPro" id="IPR017896">
    <property type="entry name" value="4Fe4S_Fe-S-bd"/>
</dbReference>
<dbReference type="GO" id="GO:0009055">
    <property type="term" value="F:electron transfer activity"/>
    <property type="evidence" value="ECO:0007669"/>
    <property type="project" value="InterPro"/>
</dbReference>
<evidence type="ECO:0000256" key="5">
    <source>
        <dbReference type="ARBA" id="ARBA00022967"/>
    </source>
</evidence>
<dbReference type="PANTHER" id="PTHR43560">
    <property type="entry name" value="ION-TRANSLOCATING OXIDOREDUCTASE COMPLEX SUBUNIT B"/>
    <property type="match status" value="1"/>
</dbReference>
<dbReference type="PROSITE" id="PS00198">
    <property type="entry name" value="4FE4S_FER_1"/>
    <property type="match status" value="3"/>
</dbReference>
<sequence length="353" mass="35901">MISLGAIGLIAAVILYVASKKFAVYEDPRIAQVSEVLPQANCGGCGYPGCSGFAGACVKAADAGSLEGKLCPVGGAPVMEKVAAILGMEAVAAEPKVAVVRCNGSCENRPRTSQYDGAKSCAIAHATYGGETGCTFGCLGCGDCVTACPFDAIHMNPETGLPEVDEAKCTACGACSKACPRKIIEIRPKGKNNRRMVVMCVNKDKGAVANKACKSSCIGCGKCVKVCPFEAITLENNLAYIDPAKCKSCRKCELECPKGAIHAINFPPRKPKTDAPAAAAKPAAAKPAAPKAEAPVAGKPAAAPAEAVKPAAPKADAPKAPKADAPKVETPKVETPKAPKPEAPQAAAPKAEA</sequence>
<dbReference type="SUPFAM" id="SSF54862">
    <property type="entry name" value="4Fe-4S ferredoxins"/>
    <property type="match status" value="2"/>
</dbReference>
<dbReference type="Pfam" id="PF12838">
    <property type="entry name" value="Fer4_7"/>
    <property type="match status" value="2"/>
</dbReference>
<reference evidence="13" key="1">
    <citation type="journal article" date="2012" name="PLoS ONE">
        <title>Gene sets for utilization of primary and secondary nutrition supplies in the distal gut of endangered iberian lynx.</title>
        <authorList>
            <person name="Alcaide M."/>
            <person name="Messina E."/>
            <person name="Richter M."/>
            <person name="Bargiela R."/>
            <person name="Peplies J."/>
            <person name="Huws S.A."/>
            <person name="Newbold C.J."/>
            <person name="Golyshin P.N."/>
            <person name="Simon M.A."/>
            <person name="Lopez G."/>
            <person name="Yakimov M.M."/>
            <person name="Ferrer M."/>
        </authorList>
    </citation>
    <scope>NUCLEOTIDE SEQUENCE</scope>
</reference>
<keyword evidence="3" id="KW-0479">Metal-binding</keyword>
<dbReference type="PANTHER" id="PTHR43560:SF1">
    <property type="entry name" value="ION-TRANSLOCATING OXIDOREDUCTASE COMPLEX SUBUNIT B"/>
    <property type="match status" value="1"/>
</dbReference>
<evidence type="ECO:0000256" key="3">
    <source>
        <dbReference type="ARBA" id="ARBA00022723"/>
    </source>
</evidence>
<dbReference type="InterPro" id="IPR010207">
    <property type="entry name" value="Elect_transpt_cplx_RnfB/RsxB"/>
</dbReference>
<dbReference type="PROSITE" id="PS51379">
    <property type="entry name" value="4FE4S_FER_2"/>
    <property type="match status" value="4"/>
</dbReference>
<dbReference type="GO" id="GO:0046872">
    <property type="term" value="F:metal ion binding"/>
    <property type="evidence" value="ECO:0007669"/>
    <property type="project" value="UniProtKB-KW"/>
</dbReference>
<feature type="compositionally biased region" description="Low complexity" evidence="10">
    <location>
        <begin position="343"/>
        <end position="353"/>
    </location>
</feature>
<dbReference type="InterPro" id="IPR007202">
    <property type="entry name" value="4Fe-4S_dom"/>
</dbReference>
<evidence type="ECO:0000256" key="4">
    <source>
        <dbReference type="ARBA" id="ARBA00022737"/>
    </source>
</evidence>
<dbReference type="Gene3D" id="3.30.70.20">
    <property type="match status" value="3"/>
</dbReference>